<keyword evidence="3" id="KW-0547">Nucleotide-binding</keyword>
<comment type="caution">
    <text evidence="8">The sequence shown here is derived from an EMBL/GenBank/DDBJ whole genome shotgun (WGS) entry which is preliminary data.</text>
</comment>
<dbReference type="NCBIfam" id="TIGR00231">
    <property type="entry name" value="small_GTP"/>
    <property type="match status" value="1"/>
</dbReference>
<proteinExistence type="inferred from homology"/>
<feature type="region of interest" description="Disordered" evidence="6">
    <location>
        <begin position="283"/>
        <end position="305"/>
    </location>
</feature>
<keyword evidence="4" id="KW-0342">GTP-binding</keyword>
<dbReference type="Gene3D" id="3.30.300.20">
    <property type="match status" value="1"/>
</dbReference>
<evidence type="ECO:0000256" key="3">
    <source>
        <dbReference type="ARBA" id="ARBA00022741"/>
    </source>
</evidence>
<evidence type="ECO:0000259" key="7">
    <source>
        <dbReference type="Pfam" id="PF01926"/>
    </source>
</evidence>
<evidence type="ECO:0000313" key="9">
    <source>
        <dbReference type="Proteomes" id="UP001626550"/>
    </source>
</evidence>
<feature type="domain" description="G" evidence="7">
    <location>
        <begin position="30"/>
        <end position="154"/>
    </location>
</feature>
<name>A0ABD2Q0D5_9PLAT</name>
<dbReference type="Pfam" id="PF01926">
    <property type="entry name" value="MMR_HSR1"/>
    <property type="match status" value="1"/>
</dbReference>
<feature type="compositionally biased region" description="Basic and acidic residues" evidence="6">
    <location>
        <begin position="285"/>
        <end position="297"/>
    </location>
</feature>
<dbReference type="GO" id="GO:0005525">
    <property type="term" value="F:GTP binding"/>
    <property type="evidence" value="ECO:0007669"/>
    <property type="project" value="UniProtKB-KW"/>
</dbReference>
<dbReference type="PANTHER" id="PTHR42698:SF1">
    <property type="entry name" value="GTPASE ERA, MITOCHONDRIAL"/>
    <property type="match status" value="1"/>
</dbReference>
<dbReference type="InterPro" id="IPR027417">
    <property type="entry name" value="P-loop_NTPase"/>
</dbReference>
<evidence type="ECO:0000256" key="1">
    <source>
        <dbReference type="ARBA" id="ARBA00007921"/>
    </source>
</evidence>
<evidence type="ECO:0000256" key="4">
    <source>
        <dbReference type="ARBA" id="ARBA00023134"/>
    </source>
</evidence>
<evidence type="ECO:0000256" key="5">
    <source>
        <dbReference type="ARBA" id="ARBA00030975"/>
    </source>
</evidence>
<keyword evidence="9" id="KW-1185">Reference proteome</keyword>
<dbReference type="InterPro" id="IPR006073">
    <property type="entry name" value="GTP-bd"/>
</dbReference>
<comment type="similarity">
    <text evidence="1">Belongs to the TRAFAC class TrmE-Era-EngA-EngB-Septin-like GTPase superfamily. Era GTPase family.</text>
</comment>
<evidence type="ECO:0000256" key="6">
    <source>
        <dbReference type="SAM" id="MobiDB-lite"/>
    </source>
</evidence>
<evidence type="ECO:0000313" key="8">
    <source>
        <dbReference type="EMBL" id="KAL3313110.1"/>
    </source>
</evidence>
<sequence length="524" mass="59414">MKPTNQVLDDYLQAINGIKPNSPKNSKILKVAVVGLPNAGKSSLVNMLVKWRACGVAGKSHTTRSKQNVIYTNEEKELQLVFMDLPGILERLRTRRQNLEKSFIRDPHVGIFESDLLLIVLDSAHPYSKDGLSPQTVKLLHYFKDKESILVLNKVDKIRKKRIRLLELTRRLTKGVVDGKLSHLDSFVNRQKRRQELLNSSHPHLVSPQEMILQLLPPEAHETAQKLLDEISRIRQLGHPIEVQPSSLSPPKSLEKTDEHEPVLERHVTEIEQVSIDQFFQEYTPGREKDQKESKQIEEEENPDDELVQVTEDNVLKLYEEQLKAQLMLRSASKEEVQARRKRWHDLTPKLLGVTTWTGFSEVHMVSSLTGEGIAALRETLEKRAKPGLWAYNPVLVTDIEPENLVRMAFWAHSLENLPEDLAYKIKVSVGECEKALDSEGNETVYVEVNILCASERDLTSLVGLHGNSIARLADALSAELTQMMGQTTIAKLSCTRRAIPGHVKRAYKRASSFSQVFPGLEVQ</sequence>
<dbReference type="EMBL" id="JBJKFK010001433">
    <property type="protein sequence ID" value="KAL3313110.1"/>
    <property type="molecule type" value="Genomic_DNA"/>
</dbReference>
<protein>
    <recommendedName>
        <fullName evidence="2">GTPase Era, mitochondrial</fullName>
    </recommendedName>
    <alternativeName>
        <fullName evidence="5">ERA-like protein 1</fullName>
    </alternativeName>
</protein>
<dbReference type="SUPFAM" id="SSF52540">
    <property type="entry name" value="P-loop containing nucleoside triphosphate hydrolases"/>
    <property type="match status" value="1"/>
</dbReference>
<dbReference type="PRINTS" id="PR00326">
    <property type="entry name" value="GTP1OBG"/>
</dbReference>
<evidence type="ECO:0000256" key="2">
    <source>
        <dbReference type="ARBA" id="ARBA00019149"/>
    </source>
</evidence>
<organism evidence="8 9">
    <name type="scientific">Cichlidogyrus casuarinus</name>
    <dbReference type="NCBI Taxonomy" id="1844966"/>
    <lineage>
        <taxon>Eukaryota</taxon>
        <taxon>Metazoa</taxon>
        <taxon>Spiralia</taxon>
        <taxon>Lophotrochozoa</taxon>
        <taxon>Platyhelminthes</taxon>
        <taxon>Monogenea</taxon>
        <taxon>Monopisthocotylea</taxon>
        <taxon>Dactylogyridea</taxon>
        <taxon>Ancyrocephalidae</taxon>
        <taxon>Cichlidogyrus</taxon>
    </lineage>
</organism>
<dbReference type="InterPro" id="IPR005662">
    <property type="entry name" value="GTPase_Era-like"/>
</dbReference>
<dbReference type="InterPro" id="IPR015946">
    <property type="entry name" value="KH_dom-like_a/b"/>
</dbReference>
<gene>
    <name evidence="8" type="primary">ERAL1</name>
    <name evidence="8" type="ORF">Ciccas_008288</name>
</gene>
<dbReference type="PANTHER" id="PTHR42698">
    <property type="entry name" value="GTPASE ERA"/>
    <property type="match status" value="1"/>
</dbReference>
<reference evidence="8 9" key="1">
    <citation type="submission" date="2024-11" db="EMBL/GenBank/DDBJ databases">
        <title>Adaptive evolution of stress response genes in parasites aligns with host niche diversity.</title>
        <authorList>
            <person name="Hahn C."/>
            <person name="Resl P."/>
        </authorList>
    </citation>
    <scope>NUCLEOTIDE SEQUENCE [LARGE SCALE GENOMIC DNA]</scope>
    <source>
        <strain evidence="8">EGGRZ-B1_66</strain>
        <tissue evidence="8">Body</tissue>
    </source>
</reference>
<dbReference type="AlphaFoldDB" id="A0ABD2Q0D5"/>
<dbReference type="InterPro" id="IPR005225">
    <property type="entry name" value="Small_GTP-bd"/>
</dbReference>
<dbReference type="Gene3D" id="3.40.50.300">
    <property type="entry name" value="P-loop containing nucleotide triphosphate hydrolases"/>
    <property type="match status" value="1"/>
</dbReference>
<dbReference type="Proteomes" id="UP001626550">
    <property type="component" value="Unassembled WGS sequence"/>
</dbReference>
<accession>A0ABD2Q0D5</accession>
<feature type="region of interest" description="Disordered" evidence="6">
    <location>
        <begin position="240"/>
        <end position="259"/>
    </location>
</feature>